<name>A0AAW1SPH3_9CHLO</name>
<reference evidence="2 3" key="1">
    <citation type="journal article" date="2024" name="Nat. Commun.">
        <title>Phylogenomics reveals the evolutionary origins of lichenization in chlorophyte algae.</title>
        <authorList>
            <person name="Puginier C."/>
            <person name="Libourel C."/>
            <person name="Otte J."/>
            <person name="Skaloud P."/>
            <person name="Haon M."/>
            <person name="Grisel S."/>
            <person name="Petersen M."/>
            <person name="Berrin J.G."/>
            <person name="Delaux P.M."/>
            <person name="Dal Grande F."/>
            <person name="Keller J."/>
        </authorList>
    </citation>
    <scope>NUCLEOTIDE SEQUENCE [LARGE SCALE GENOMIC DNA]</scope>
    <source>
        <strain evidence="2 3">SAG 2523</strain>
    </source>
</reference>
<dbReference type="Proteomes" id="UP001485043">
    <property type="component" value="Unassembled WGS sequence"/>
</dbReference>
<feature type="compositionally biased region" description="Gly residues" evidence="1">
    <location>
        <begin position="1"/>
        <end position="35"/>
    </location>
</feature>
<keyword evidence="3" id="KW-1185">Reference proteome</keyword>
<proteinExistence type="predicted"/>
<evidence type="ECO:0000313" key="3">
    <source>
        <dbReference type="Proteomes" id="UP001485043"/>
    </source>
</evidence>
<evidence type="ECO:0000313" key="2">
    <source>
        <dbReference type="EMBL" id="KAK9849499.1"/>
    </source>
</evidence>
<dbReference type="EMBL" id="JALJOV010001340">
    <property type="protein sequence ID" value="KAK9849499.1"/>
    <property type="molecule type" value="Genomic_DNA"/>
</dbReference>
<evidence type="ECO:0000256" key="1">
    <source>
        <dbReference type="SAM" id="MobiDB-lite"/>
    </source>
</evidence>
<feature type="compositionally biased region" description="Gly residues" evidence="1">
    <location>
        <begin position="65"/>
        <end position="112"/>
    </location>
</feature>
<feature type="compositionally biased region" description="Basic and acidic residues" evidence="1">
    <location>
        <begin position="36"/>
        <end position="45"/>
    </location>
</feature>
<organism evidence="2 3">
    <name type="scientific">Apatococcus fuscideae</name>
    <dbReference type="NCBI Taxonomy" id="2026836"/>
    <lineage>
        <taxon>Eukaryota</taxon>
        <taxon>Viridiplantae</taxon>
        <taxon>Chlorophyta</taxon>
        <taxon>core chlorophytes</taxon>
        <taxon>Trebouxiophyceae</taxon>
        <taxon>Chlorellales</taxon>
        <taxon>Chlorellaceae</taxon>
        <taxon>Apatococcus</taxon>
    </lineage>
</organism>
<dbReference type="AlphaFoldDB" id="A0AAW1SPH3"/>
<protein>
    <submittedName>
        <fullName evidence="2">Uncharacterized protein</fullName>
    </submittedName>
</protein>
<comment type="caution">
    <text evidence="2">The sequence shown here is derived from an EMBL/GenBank/DDBJ whole genome shotgun (WGS) entry which is preliminary data.</text>
</comment>
<accession>A0AAW1SPH3</accession>
<feature type="region of interest" description="Disordered" evidence="1">
    <location>
        <begin position="1"/>
        <end position="137"/>
    </location>
</feature>
<feature type="compositionally biased region" description="Gly residues" evidence="1">
    <location>
        <begin position="46"/>
        <end position="57"/>
    </location>
</feature>
<gene>
    <name evidence="2" type="ORF">WJX84_006424</name>
</gene>
<sequence length="235" mass="23577">MDRYGGRGGRGGGYGDDRGGGGYGGRDGGGGAFRGRGGDRGDYGDRGGYGGGGGERGGYGDRGGRGGYGGGRGGHRGGYSGGRGGPRGGDRGGFGAGGGGGGYGGGGGGGRARGPSRQAELGTVARPGSRTSLSSTDVARMQVHAAIEKEPVECRELGKQARPSRPGFGKAGRPMTIGANHFAVLCRIANAFHYDVNIIGLRLQQSQMGCSVSQLICLFVFVARLLQSCNSCLQH</sequence>